<keyword evidence="1" id="KW-0812">Transmembrane</keyword>
<feature type="transmembrane region" description="Helical" evidence="1">
    <location>
        <begin position="853"/>
        <end position="873"/>
    </location>
</feature>
<reference evidence="2 3" key="1">
    <citation type="submission" date="2011-04" db="EMBL/GenBank/DDBJ databases">
        <authorList>
            <person name="Harkins D.M."/>
            <person name="Madupu R."/>
            <person name="Durkin A.S."/>
            <person name="Torralba M."/>
            <person name="Methe B."/>
            <person name="Sutton G.G."/>
            <person name="Nelson K.E."/>
        </authorList>
    </citation>
    <scope>NUCLEOTIDE SEQUENCE [LARGE SCALE GENOMIC DNA]</scope>
    <source>
        <strain evidence="2 3">UPII 199-6</strain>
    </source>
</reference>
<keyword evidence="1" id="KW-1133">Transmembrane helix</keyword>
<gene>
    <name evidence="2" type="ORF">HMPREF1039_1214</name>
</gene>
<dbReference type="SUPFAM" id="SSF82693">
    <property type="entry name" value="Multidrug efflux transporter AcrB pore domain, PN1, PN2, PC1 and PC2 subdomains"/>
    <property type="match status" value="2"/>
</dbReference>
<comment type="caution">
    <text evidence="2">The sequence shown here is derived from an EMBL/GenBank/DDBJ whole genome shotgun (WGS) entry which is preliminary data.</text>
</comment>
<feature type="transmembrane region" description="Helical" evidence="1">
    <location>
        <begin position="906"/>
        <end position="927"/>
    </location>
</feature>
<dbReference type="SUPFAM" id="SSF82866">
    <property type="entry name" value="Multidrug efflux transporter AcrB transmembrane domain"/>
    <property type="match status" value="2"/>
</dbReference>
<dbReference type="PANTHER" id="PTHR32063">
    <property type="match status" value="1"/>
</dbReference>
<evidence type="ECO:0000313" key="2">
    <source>
        <dbReference type="EMBL" id="EGL39601.1"/>
    </source>
</evidence>
<keyword evidence="1" id="KW-0472">Membrane</keyword>
<dbReference type="Gene3D" id="3.30.70.1320">
    <property type="entry name" value="Multidrug efflux transporter AcrB pore domain like"/>
    <property type="match status" value="1"/>
</dbReference>
<sequence length="1015" mass="112019">MRNLSETALKNKVLVWYFIVLIAVAGVFSYMKLGRMEDPAYTVRQMVVTAAWPGATAEQMQKQVTDKLERQLQDTKGLDSLQSYSRPGQTVIFVSLQDSVPASQIRSTWHDVRNLTENMKRQLPDGVVGPFYNDRFDDVYGSIYALTGDGYSYEELRQKAENLRRVLLTVPDVGKVQLLGVQEEEIYISVANAKLAALGIPPTAIAQAVRGQNAMTPAGMIDTKSDNVYLRLSGRCNDLEDIRNIPISASGRTFRLGDIATVERTYTDPANPKMYFNGKPAVGLALSMKNGGNILTLGKNLQQFCQTVKADLPAGMVLHQVSDQPQVVKESIADFIGTLREAIIIVLLVSFLSLGLRTGLVVACCIPLVLAGVFCVMEVSGIDLHKVSLGALIIALGLLVDDAIIAVEMMSVQLERGKTRLEAACFAFRATAKPMLTGTLVTCAGFIPVAFADGAASEFCRSLFPVIFSALLLSWIVSVMVAPLFGYYLIKPKITQTRKPLYQSRFYRLFRQVLEKCLTHYRAVIAATVIAFVVSVGMLRWIPQEFFPPSLRPEIIVEMTLPEGSSLAATQQEAQRFSTYLRQHTKEMKSYSYYVGEGAPRFVLTWEPVLPASNYAQFIIVADDLQSRASLMKSIQREMKEHFPTVRSNVKNISLGPPSSYPLMIRVSGYNADRVKLYAERMAAKIRQNPDTADVFLNWEQKSKVLRVETDQAKLRSLGISDQDVAKTLYTELSGASIAQYYAPDKTIGIQMRLQAQDRNSLAAVQSIPVYTAGGYVPLGQLAKISYGAEDTLIWRRNLKPTITIQGNIRNGTANDVTAEAYQSIQGIRNALPFGYDVEVGGDLENSRKSLHYLLRPVPIMIILIITLLMLQLRSVADMLLTLVTAPMGMIGVSAGMLISGKPLGFVAYLGILALSGMIIRNSVILIDQIKKHIAGGEDPWNAVIDSAILRFRPIMLTAAAAILGMIPLMRSIFWGPMAVTISAGLLAATVLTLLVLPVMYVAWYHIRRPSYKEE</sequence>
<organism evidence="2 3">
    <name type="scientific">Megasphaera lornae</name>
    <dbReference type="NCBI Taxonomy" id="1000568"/>
    <lineage>
        <taxon>Bacteria</taxon>
        <taxon>Bacillati</taxon>
        <taxon>Bacillota</taxon>
        <taxon>Negativicutes</taxon>
        <taxon>Veillonellales</taxon>
        <taxon>Veillonellaceae</taxon>
        <taxon>Megasphaera</taxon>
    </lineage>
</organism>
<feature type="transmembrane region" description="Helical" evidence="1">
    <location>
        <begin position="463"/>
        <end position="490"/>
    </location>
</feature>
<dbReference type="InterPro" id="IPR027463">
    <property type="entry name" value="AcrB_DN_DC_subdom"/>
</dbReference>
<protein>
    <submittedName>
        <fullName evidence="2">RND transporter, HAE1/HME family, permease protein</fullName>
    </submittedName>
</protein>
<dbReference type="EMBL" id="AFIJ01000035">
    <property type="protein sequence ID" value="EGL39601.1"/>
    <property type="molecule type" value="Genomic_DNA"/>
</dbReference>
<feature type="transmembrane region" description="Helical" evidence="1">
    <location>
        <begin position="342"/>
        <end position="369"/>
    </location>
</feature>
<feature type="transmembrane region" description="Helical" evidence="1">
    <location>
        <begin position="880"/>
        <end position="900"/>
    </location>
</feature>
<dbReference type="Gene3D" id="1.20.1640.10">
    <property type="entry name" value="Multidrug efflux transporter AcrB transmembrane domain"/>
    <property type="match status" value="2"/>
</dbReference>
<feature type="transmembrane region" description="Helical" evidence="1">
    <location>
        <begin position="521"/>
        <end position="542"/>
    </location>
</feature>
<dbReference type="PRINTS" id="PR00702">
    <property type="entry name" value="ACRIFLAVINRP"/>
</dbReference>
<dbReference type="Gene3D" id="3.30.70.1440">
    <property type="entry name" value="Multidrug efflux transporter AcrB pore domain"/>
    <property type="match status" value="1"/>
</dbReference>
<dbReference type="InterPro" id="IPR001036">
    <property type="entry name" value="Acrflvin-R"/>
</dbReference>
<dbReference type="Pfam" id="PF00873">
    <property type="entry name" value="ACR_tran"/>
    <property type="match status" value="1"/>
</dbReference>
<evidence type="ECO:0000256" key="1">
    <source>
        <dbReference type="SAM" id="Phobius"/>
    </source>
</evidence>
<name>A0ABP2L414_9FIRM</name>
<evidence type="ECO:0000313" key="3">
    <source>
        <dbReference type="Proteomes" id="UP000004018"/>
    </source>
</evidence>
<dbReference type="RefSeq" id="WP_007391414.1">
    <property type="nucleotide sequence ID" value="NZ_AFIJ01000035.1"/>
</dbReference>
<dbReference type="Gene3D" id="3.30.2090.10">
    <property type="entry name" value="Multidrug efflux transporter AcrB TolC docking domain, DN and DC subdomains"/>
    <property type="match status" value="2"/>
</dbReference>
<feature type="transmembrane region" description="Helical" evidence="1">
    <location>
        <begin position="14"/>
        <end position="31"/>
    </location>
</feature>
<dbReference type="Proteomes" id="UP000004018">
    <property type="component" value="Unassembled WGS sequence"/>
</dbReference>
<feature type="transmembrane region" description="Helical" evidence="1">
    <location>
        <begin position="955"/>
        <end position="974"/>
    </location>
</feature>
<dbReference type="Gene3D" id="3.30.70.1430">
    <property type="entry name" value="Multidrug efflux transporter AcrB pore domain"/>
    <property type="match status" value="2"/>
</dbReference>
<keyword evidence="3" id="KW-1185">Reference proteome</keyword>
<feature type="transmembrane region" description="Helical" evidence="1">
    <location>
        <begin position="980"/>
        <end position="1004"/>
    </location>
</feature>
<proteinExistence type="predicted"/>
<dbReference type="SUPFAM" id="SSF82714">
    <property type="entry name" value="Multidrug efflux transporter AcrB TolC docking domain, DN and DC subdomains"/>
    <property type="match status" value="2"/>
</dbReference>
<feature type="transmembrane region" description="Helical" evidence="1">
    <location>
        <begin position="431"/>
        <end position="451"/>
    </location>
</feature>
<dbReference type="PANTHER" id="PTHR32063:SF18">
    <property type="entry name" value="CATION EFFLUX SYSTEM PROTEIN"/>
    <property type="match status" value="1"/>
</dbReference>
<feature type="transmembrane region" description="Helical" evidence="1">
    <location>
        <begin position="389"/>
        <end position="410"/>
    </location>
</feature>
<accession>A0ABP2L414</accession>